<sequence length="65" mass="7205">MTDDSQTLLQVADISVCVILLIVLKMRVRKTKRHGLRELLGPSGITLALVFFLIQAAKVVVWSQA</sequence>
<name>A0ABX4JKZ8_9HYPH</name>
<dbReference type="Proteomes" id="UP000219914">
    <property type="component" value="Unassembled WGS sequence"/>
</dbReference>
<dbReference type="EMBL" id="NWSY01000023">
    <property type="protein sequence ID" value="PDT20708.1"/>
    <property type="molecule type" value="Genomic_DNA"/>
</dbReference>
<feature type="transmembrane region" description="Helical" evidence="1">
    <location>
        <begin position="45"/>
        <end position="63"/>
    </location>
</feature>
<keyword evidence="1" id="KW-0812">Transmembrane</keyword>
<keyword evidence="1" id="KW-1133">Transmembrane helix</keyword>
<evidence type="ECO:0000256" key="1">
    <source>
        <dbReference type="SAM" id="Phobius"/>
    </source>
</evidence>
<proteinExistence type="predicted"/>
<keyword evidence="3" id="KW-1185">Reference proteome</keyword>
<evidence type="ECO:0000313" key="2">
    <source>
        <dbReference type="EMBL" id="PDT20708.1"/>
    </source>
</evidence>
<protein>
    <submittedName>
        <fullName evidence="2">Uncharacterized protein</fullName>
    </submittedName>
</protein>
<evidence type="ECO:0000313" key="3">
    <source>
        <dbReference type="Proteomes" id="UP000219914"/>
    </source>
</evidence>
<reference evidence="2 3" key="1">
    <citation type="submission" date="2017-09" db="EMBL/GenBank/DDBJ databases">
        <title>Comparative genomics of rhizobia isolated from Phaseolus vulgaris in China.</title>
        <authorList>
            <person name="Tong W."/>
        </authorList>
    </citation>
    <scope>NUCLEOTIDE SEQUENCE [LARGE SCALE GENOMIC DNA]</scope>
    <source>
        <strain evidence="2 3">FH14</strain>
    </source>
</reference>
<organism evidence="2 3">
    <name type="scientific">Rhizobium hidalgonense</name>
    <dbReference type="NCBI Taxonomy" id="1538159"/>
    <lineage>
        <taxon>Bacteria</taxon>
        <taxon>Pseudomonadati</taxon>
        <taxon>Pseudomonadota</taxon>
        <taxon>Alphaproteobacteria</taxon>
        <taxon>Hyphomicrobiales</taxon>
        <taxon>Rhizobiaceae</taxon>
        <taxon>Rhizobium/Agrobacterium group</taxon>
        <taxon>Rhizobium</taxon>
    </lineage>
</organism>
<gene>
    <name evidence="2" type="ORF">CO674_26165</name>
</gene>
<accession>A0ABX4JKZ8</accession>
<comment type="caution">
    <text evidence="2">The sequence shown here is derived from an EMBL/GenBank/DDBJ whole genome shotgun (WGS) entry which is preliminary data.</text>
</comment>
<keyword evidence="1" id="KW-0472">Membrane</keyword>
<feature type="transmembrane region" description="Helical" evidence="1">
    <location>
        <begin position="6"/>
        <end position="24"/>
    </location>
</feature>